<keyword evidence="4" id="KW-0238">DNA-binding</keyword>
<dbReference type="SUPFAM" id="SSF75625">
    <property type="entry name" value="YebC-like"/>
    <property type="match status" value="1"/>
</dbReference>
<dbReference type="InterPro" id="IPR029072">
    <property type="entry name" value="YebC-like"/>
</dbReference>
<dbReference type="InterPro" id="IPR026564">
    <property type="entry name" value="Transcrip_reg_TACO1-like_dom3"/>
</dbReference>
<dbReference type="Gene3D" id="1.10.10.200">
    <property type="match status" value="1"/>
</dbReference>
<evidence type="ECO:0000256" key="1">
    <source>
        <dbReference type="ARBA" id="ARBA00004173"/>
    </source>
</evidence>
<dbReference type="PANTHER" id="PTHR12532:SF6">
    <property type="entry name" value="TRANSCRIPTIONAL REGULATORY PROTEIN YEBC-RELATED"/>
    <property type="match status" value="1"/>
</dbReference>
<dbReference type="EMBL" id="MLJW01000058">
    <property type="protein sequence ID" value="OIR04316.1"/>
    <property type="molecule type" value="Genomic_DNA"/>
</dbReference>
<feature type="domain" description="TACO1/YebC-like N-terminal" evidence="6">
    <location>
        <begin position="35"/>
        <end position="106"/>
    </location>
</feature>
<evidence type="ECO:0000259" key="5">
    <source>
        <dbReference type="Pfam" id="PF01709"/>
    </source>
</evidence>
<gene>
    <name evidence="7" type="ORF">GALL_135160</name>
</gene>
<sequence length="281" mass="29914">MKPWRLRAAPDSVAEILPAARFPLLAALPPMAGHNKWSKVKRIKAVTDARKGKVFSRLSRDITLAAKSGGGDPEGNARLRTLLLKARESNMPADNVDRAVKKGTGELPGVSYEDITYEGYGPGGVAFIVKVTTDNKNRAAAAIRSLFTRHGGNLGGTGAVAFQFLHAGQILVGKDKATEDTLMEVALEAGADDVIATEEGFEVRCGVHGFDKLLQALDKAGIKTDSAEIAYIPTSTVPVTDLAAAQSLVKFQEALEEDEDVQAVFSNEEMDEKLSAAAHGE</sequence>
<dbReference type="GO" id="GO:0005829">
    <property type="term" value="C:cytosol"/>
    <property type="evidence" value="ECO:0007669"/>
    <property type="project" value="TreeGrafter"/>
</dbReference>
<dbReference type="InterPro" id="IPR048300">
    <property type="entry name" value="TACO1_YebC-like_2nd/3rd_dom"/>
</dbReference>
<comment type="caution">
    <text evidence="7">The sequence shown here is derived from an EMBL/GenBank/DDBJ whole genome shotgun (WGS) entry which is preliminary data.</text>
</comment>
<dbReference type="GO" id="GO:0005739">
    <property type="term" value="C:mitochondrion"/>
    <property type="evidence" value="ECO:0007669"/>
    <property type="project" value="UniProtKB-SubCell"/>
</dbReference>
<accession>A0A1J5SRQ7</accession>
<evidence type="ECO:0000256" key="3">
    <source>
        <dbReference type="ARBA" id="ARBA00022490"/>
    </source>
</evidence>
<dbReference type="HAMAP" id="MF_00693">
    <property type="entry name" value="Transcrip_reg_TACO1"/>
    <property type="match status" value="1"/>
</dbReference>
<dbReference type="InterPro" id="IPR017856">
    <property type="entry name" value="Integrase-like_N"/>
</dbReference>
<dbReference type="AlphaFoldDB" id="A0A1J5SRQ7"/>
<evidence type="ECO:0000313" key="7">
    <source>
        <dbReference type="EMBL" id="OIR04316.1"/>
    </source>
</evidence>
<evidence type="ECO:0000256" key="2">
    <source>
        <dbReference type="ARBA" id="ARBA00008724"/>
    </source>
</evidence>
<evidence type="ECO:0000256" key="4">
    <source>
        <dbReference type="ARBA" id="ARBA00023125"/>
    </source>
</evidence>
<dbReference type="NCBIfam" id="TIGR01033">
    <property type="entry name" value="YebC/PmpR family DNA-binding transcriptional regulator"/>
    <property type="match status" value="1"/>
</dbReference>
<comment type="similarity">
    <text evidence="2">Belongs to the TACO1 family.</text>
</comment>
<protein>
    <submittedName>
        <fullName evidence="7">Putative transcriptional regulatory protein</fullName>
    </submittedName>
</protein>
<comment type="subcellular location">
    <subcellularLocation>
        <location evidence="1">Mitochondrion</location>
    </subcellularLocation>
</comment>
<name>A0A1J5SRQ7_9ZZZZ</name>
<dbReference type="InterPro" id="IPR002876">
    <property type="entry name" value="Transcrip_reg_TACO1-like"/>
</dbReference>
<dbReference type="Gene3D" id="3.30.70.980">
    <property type="match status" value="2"/>
</dbReference>
<dbReference type="InterPro" id="IPR049083">
    <property type="entry name" value="TACO1_YebC_N"/>
</dbReference>
<organism evidence="7">
    <name type="scientific">mine drainage metagenome</name>
    <dbReference type="NCBI Taxonomy" id="410659"/>
    <lineage>
        <taxon>unclassified sequences</taxon>
        <taxon>metagenomes</taxon>
        <taxon>ecological metagenomes</taxon>
    </lineage>
</organism>
<dbReference type="FunFam" id="1.10.10.200:FF:000002">
    <property type="entry name" value="Probable transcriptional regulatory protein CLM62_37755"/>
    <property type="match status" value="1"/>
</dbReference>
<dbReference type="GO" id="GO:0003677">
    <property type="term" value="F:DNA binding"/>
    <property type="evidence" value="ECO:0007669"/>
    <property type="project" value="UniProtKB-KW"/>
</dbReference>
<dbReference type="Pfam" id="PF20772">
    <property type="entry name" value="TACO1_YebC_N"/>
    <property type="match status" value="1"/>
</dbReference>
<keyword evidence="3" id="KW-0963">Cytoplasm</keyword>
<dbReference type="NCBIfam" id="NF001030">
    <property type="entry name" value="PRK00110.1"/>
    <property type="match status" value="1"/>
</dbReference>
<dbReference type="PANTHER" id="PTHR12532">
    <property type="entry name" value="TRANSLATIONAL ACTIVATOR OF CYTOCHROME C OXIDASE 1"/>
    <property type="match status" value="1"/>
</dbReference>
<reference evidence="7" key="1">
    <citation type="submission" date="2016-10" db="EMBL/GenBank/DDBJ databases">
        <title>Sequence of Gallionella enrichment culture.</title>
        <authorList>
            <person name="Poehlein A."/>
            <person name="Muehling M."/>
            <person name="Daniel R."/>
        </authorList>
    </citation>
    <scope>NUCLEOTIDE SEQUENCE</scope>
</reference>
<dbReference type="NCBIfam" id="NF009044">
    <property type="entry name" value="PRK12378.1"/>
    <property type="match status" value="1"/>
</dbReference>
<evidence type="ECO:0000259" key="6">
    <source>
        <dbReference type="Pfam" id="PF20772"/>
    </source>
</evidence>
<dbReference type="Pfam" id="PF01709">
    <property type="entry name" value="Transcrip_reg"/>
    <property type="match status" value="1"/>
</dbReference>
<proteinExistence type="inferred from homology"/>
<feature type="domain" description="TACO1/YebC-like second and third" evidence="5">
    <location>
        <begin position="112"/>
        <end position="267"/>
    </location>
</feature>